<keyword evidence="3" id="KW-1185">Reference proteome</keyword>
<dbReference type="InterPro" id="IPR003582">
    <property type="entry name" value="ShKT_dom"/>
</dbReference>
<dbReference type="Pfam" id="PF01549">
    <property type="entry name" value="ShK"/>
    <property type="match status" value="4"/>
</dbReference>
<reference evidence="2" key="2">
    <citation type="submission" date="2020-11" db="EMBL/GenBank/DDBJ databases">
        <authorList>
            <person name="McCartney M.A."/>
            <person name="Auch B."/>
            <person name="Kono T."/>
            <person name="Mallez S."/>
            <person name="Becker A."/>
            <person name="Gohl D.M."/>
            <person name="Silverstein K.A.T."/>
            <person name="Koren S."/>
            <person name="Bechman K.B."/>
            <person name="Herman A."/>
            <person name="Abrahante J.E."/>
            <person name="Garbe J."/>
        </authorList>
    </citation>
    <scope>NUCLEOTIDE SEQUENCE</scope>
    <source>
        <strain evidence="2">Duluth1</strain>
        <tissue evidence="2">Whole animal</tissue>
    </source>
</reference>
<evidence type="ECO:0000259" key="1">
    <source>
        <dbReference type="SMART" id="SM00254"/>
    </source>
</evidence>
<feature type="domain" description="ShKT" evidence="1">
    <location>
        <begin position="8"/>
        <end position="45"/>
    </location>
</feature>
<protein>
    <recommendedName>
        <fullName evidence="1">ShKT domain-containing protein</fullName>
    </recommendedName>
</protein>
<dbReference type="EMBL" id="JAIWYP010000007">
    <property type="protein sequence ID" value="KAH3798036.1"/>
    <property type="molecule type" value="Genomic_DNA"/>
</dbReference>
<feature type="domain" description="ShKT" evidence="1">
    <location>
        <begin position="56"/>
        <end position="96"/>
    </location>
</feature>
<gene>
    <name evidence="2" type="ORF">DPMN_151626</name>
</gene>
<name>A0A9D4J351_DREPO</name>
<dbReference type="Proteomes" id="UP000828390">
    <property type="component" value="Unassembled WGS sequence"/>
</dbReference>
<proteinExistence type="predicted"/>
<dbReference type="PANTHER" id="PTHR21724">
    <property type="entry name" value="SHKT DOMAIN-CONTAINING PROTEIN"/>
    <property type="match status" value="1"/>
</dbReference>
<feature type="domain" description="ShKT" evidence="1">
    <location>
        <begin position="103"/>
        <end position="138"/>
    </location>
</feature>
<evidence type="ECO:0000313" key="2">
    <source>
        <dbReference type="EMBL" id="KAH3798036.1"/>
    </source>
</evidence>
<accession>A0A9D4J351</accession>
<reference evidence="2" key="1">
    <citation type="journal article" date="2019" name="bioRxiv">
        <title>The Genome of the Zebra Mussel, Dreissena polymorpha: A Resource for Invasive Species Research.</title>
        <authorList>
            <person name="McCartney M.A."/>
            <person name="Auch B."/>
            <person name="Kono T."/>
            <person name="Mallez S."/>
            <person name="Zhang Y."/>
            <person name="Obille A."/>
            <person name="Becker A."/>
            <person name="Abrahante J.E."/>
            <person name="Garbe J."/>
            <person name="Badalamenti J.P."/>
            <person name="Herman A."/>
            <person name="Mangelson H."/>
            <person name="Liachko I."/>
            <person name="Sullivan S."/>
            <person name="Sone E.D."/>
            <person name="Koren S."/>
            <person name="Silverstein K.A.T."/>
            <person name="Beckman K.B."/>
            <person name="Gohl D.M."/>
        </authorList>
    </citation>
    <scope>NUCLEOTIDE SEQUENCE</scope>
    <source>
        <strain evidence="2">Duluth1</strain>
        <tissue evidence="2">Whole animal</tissue>
    </source>
</reference>
<dbReference type="Gene3D" id="1.10.10.1940">
    <property type="match status" value="1"/>
</dbReference>
<comment type="caution">
    <text evidence="2">The sequence shown here is derived from an EMBL/GenBank/DDBJ whole genome shotgun (WGS) entry which is preliminary data.</text>
</comment>
<feature type="domain" description="ShKT" evidence="1">
    <location>
        <begin position="146"/>
        <end position="186"/>
    </location>
</feature>
<evidence type="ECO:0000313" key="3">
    <source>
        <dbReference type="Proteomes" id="UP000828390"/>
    </source>
</evidence>
<sequence length="186" mass="20865">MPTPTADNCRDTLDYCAKYDPSVCTNTTYRAYMTAKCPKYCGICTPAHPDPIVPVNCADALPNCVEYDTGDLCTRSDYHQWARENCRVYCQFDGCRQITSPPECKDRDADCVSHEKSICTTSKPWATFHCPAYCGFCQPAATTPVACTDTLTNCREYDSGNLCTDHTYAKWVLEHCKHYCRVPGCI</sequence>
<organism evidence="2 3">
    <name type="scientific">Dreissena polymorpha</name>
    <name type="common">Zebra mussel</name>
    <name type="synonym">Mytilus polymorpha</name>
    <dbReference type="NCBI Taxonomy" id="45954"/>
    <lineage>
        <taxon>Eukaryota</taxon>
        <taxon>Metazoa</taxon>
        <taxon>Spiralia</taxon>
        <taxon>Lophotrochozoa</taxon>
        <taxon>Mollusca</taxon>
        <taxon>Bivalvia</taxon>
        <taxon>Autobranchia</taxon>
        <taxon>Heteroconchia</taxon>
        <taxon>Euheterodonta</taxon>
        <taxon>Imparidentia</taxon>
        <taxon>Neoheterodontei</taxon>
        <taxon>Myida</taxon>
        <taxon>Dreissenoidea</taxon>
        <taxon>Dreissenidae</taxon>
        <taxon>Dreissena</taxon>
    </lineage>
</organism>
<dbReference type="PANTHER" id="PTHR21724:SF109">
    <property type="entry name" value="SHKT DOMAIN-CONTAINING PROTEIN"/>
    <property type="match status" value="1"/>
</dbReference>
<dbReference type="SMART" id="SM00254">
    <property type="entry name" value="ShKT"/>
    <property type="match status" value="4"/>
</dbReference>
<dbReference type="AlphaFoldDB" id="A0A9D4J351"/>